<feature type="compositionally biased region" description="Polar residues" evidence="2">
    <location>
        <begin position="197"/>
        <end position="209"/>
    </location>
</feature>
<dbReference type="Proteomes" id="UP000237144">
    <property type="component" value="Unassembled WGS sequence"/>
</dbReference>
<feature type="compositionally biased region" description="Basic and acidic residues" evidence="2">
    <location>
        <begin position="116"/>
        <end position="130"/>
    </location>
</feature>
<protein>
    <submittedName>
        <fullName evidence="3">Uncharacterized protein</fullName>
    </submittedName>
</protein>
<reference evidence="3 4" key="1">
    <citation type="journal article" date="2018" name="Front. Microbiol.">
        <title>Prospects for Fungal Bioremediation of Acidic Radioactive Waste Sites: Characterization and Genome Sequence of Rhodotorula taiwanensis MD1149.</title>
        <authorList>
            <person name="Tkavc R."/>
            <person name="Matrosova V.Y."/>
            <person name="Grichenko O.E."/>
            <person name="Gostincar C."/>
            <person name="Volpe R.P."/>
            <person name="Klimenkova P."/>
            <person name="Gaidamakova E.K."/>
            <person name="Zhou C.E."/>
            <person name="Stewart B.J."/>
            <person name="Lyman M.G."/>
            <person name="Malfatti S.A."/>
            <person name="Rubinfeld B."/>
            <person name="Courtot M."/>
            <person name="Singh J."/>
            <person name="Dalgard C.L."/>
            <person name="Hamilton T."/>
            <person name="Frey K.G."/>
            <person name="Gunde-Cimerman N."/>
            <person name="Dugan L."/>
            <person name="Daly M.J."/>
        </authorList>
    </citation>
    <scope>NUCLEOTIDE SEQUENCE [LARGE SCALE GENOMIC DNA]</scope>
    <source>
        <strain evidence="3 4">MD1149</strain>
    </source>
</reference>
<accession>A0A2S5B623</accession>
<feature type="compositionally biased region" description="Low complexity" evidence="2">
    <location>
        <begin position="1"/>
        <end position="15"/>
    </location>
</feature>
<proteinExistence type="predicted"/>
<feature type="compositionally biased region" description="Polar residues" evidence="2">
    <location>
        <begin position="254"/>
        <end position="263"/>
    </location>
</feature>
<feature type="region of interest" description="Disordered" evidence="2">
    <location>
        <begin position="102"/>
        <end position="491"/>
    </location>
</feature>
<dbReference type="EMBL" id="PJQD01000055">
    <property type="protein sequence ID" value="POY72234.1"/>
    <property type="molecule type" value="Genomic_DNA"/>
</dbReference>
<sequence>MSGSRTAVPVTAAVPPTSPLSTPTAETATRSSRASDDAGSAQEHWWSEEDLAGASAERCGMRQERANKSGQPVNAEAAKPELVQPFNSRSQAYGLAFHARASGLDSSASQPPPLEEGFHYNHEEYRRSCPDKFVYPTASTEPRLELDVKPSRPPSKTPTPDSALLSTEEKAKIAQLTSPPKMTRAVPIKPPAVAASGRQTDASFASAQLTLEPEIVLPAQPLESQTPAGSPDSPIPSPRPPSSLTSGSAAFVTAQPSSVGSDASLTSSIRSTRSRSSYSGSLVPYEGSSEEDETSSEAEKQSATPTANVSLKLPSTPPEEAAADLKSTKPGTEAESEVSLEDQIRSSMAVSDDERDRPIEPLVQMHSERKDSAATRPDVVAGRDRESETAQDTPGRHREEAVPPLAREDVLESAPEKERGPPSEIVEAASFAPPLSPSATSRLSAAEFGATPLPQSDKLETIGSEAVQRELPATASREPPPSPTSTFPDMPAFTLDQRVRSFNPFAAPFVPPAAYQPGSATASVAPVPAAPALVPPSAVFGQAYPIGPFGPVAPVASKPIGSVDVQCQTLGNLLRQAMHENGVLHHKIAKYDHGLKAEQERRATIAQELDEFKAEHNRNLRNGKPSPLQQQQVSDLQATIARGNGELERLRRDLNVMKMSLARIQKENAASIKHEKDMFTTEQRKWEVAVKMREERIKALEQQHQDDEQKLEALQAEHDAEAARLKDNLESEWKKRASARESAADATNEQLQQAVASKEVAESKLRESEAEQEQLRADREKLRDELDDFERRHETLSRLHEGQKSVLETQSKKLKEAVAQQELLRTSLTVCQDELATSRQEEKKVRETRDRFGAMLKSTSQEKSEVERKFRAELDKVQREKADVGAKLNAELDKLVKELDSLKRDLADAVREIVHVEGERSRSDSVAVDSFEYALSGMQSLRRLFEEEQRHSSDLEADYAKLKTTCSDRIKQLEQLLRARDAELEEAKKVSEGQAAERAAQDELVASKARLKDEQARCKLELDDSLERRRKLETQLSAERAGGEKLLADVARLQKLTEQHKAAELAALDTSSQLKKRVSDLEDSQTALGSLLVRARSERDTTKKELEDSIRDKVQAEEKKTDAERKVTMLEDKVESLASELEAARAVASSITLDTKRPFASKVKQIAALRGAT</sequence>
<feature type="compositionally biased region" description="Basic and acidic residues" evidence="2">
    <location>
        <begin position="723"/>
        <end position="743"/>
    </location>
</feature>
<gene>
    <name evidence="3" type="ORF">BMF94_4740</name>
</gene>
<organism evidence="3 4">
    <name type="scientific">Rhodotorula taiwanensis</name>
    <dbReference type="NCBI Taxonomy" id="741276"/>
    <lineage>
        <taxon>Eukaryota</taxon>
        <taxon>Fungi</taxon>
        <taxon>Dikarya</taxon>
        <taxon>Basidiomycota</taxon>
        <taxon>Pucciniomycotina</taxon>
        <taxon>Microbotryomycetes</taxon>
        <taxon>Sporidiobolales</taxon>
        <taxon>Sporidiobolaceae</taxon>
        <taxon>Rhodotorula</taxon>
    </lineage>
</organism>
<feature type="compositionally biased region" description="Low complexity" evidence="2">
    <location>
        <begin position="264"/>
        <end position="282"/>
    </location>
</feature>
<dbReference type="AlphaFoldDB" id="A0A2S5B623"/>
<feature type="region of interest" description="Disordered" evidence="2">
    <location>
        <begin position="760"/>
        <end position="779"/>
    </location>
</feature>
<feature type="compositionally biased region" description="Low complexity" evidence="2">
    <location>
        <begin position="428"/>
        <end position="441"/>
    </location>
</feature>
<keyword evidence="4" id="KW-1185">Reference proteome</keyword>
<comment type="caution">
    <text evidence="3">The sequence shown here is derived from an EMBL/GenBank/DDBJ whole genome shotgun (WGS) entry which is preliminary data.</text>
</comment>
<dbReference type="STRING" id="741276.A0A2S5B623"/>
<evidence type="ECO:0000313" key="4">
    <source>
        <dbReference type="Proteomes" id="UP000237144"/>
    </source>
</evidence>
<evidence type="ECO:0000313" key="3">
    <source>
        <dbReference type="EMBL" id="POY72234.1"/>
    </source>
</evidence>
<evidence type="ECO:0000256" key="1">
    <source>
        <dbReference type="SAM" id="Coils"/>
    </source>
</evidence>
<feature type="compositionally biased region" description="Low complexity" evidence="2">
    <location>
        <begin position="27"/>
        <end position="41"/>
    </location>
</feature>
<keyword evidence="1" id="KW-0175">Coiled coil</keyword>
<feature type="compositionally biased region" description="Basic and acidic residues" evidence="2">
    <location>
        <begin position="381"/>
        <end position="421"/>
    </location>
</feature>
<name>A0A2S5B623_9BASI</name>
<evidence type="ECO:0000256" key="2">
    <source>
        <dbReference type="SAM" id="MobiDB-lite"/>
    </source>
</evidence>
<feature type="region of interest" description="Disordered" evidence="2">
    <location>
        <begin position="723"/>
        <end position="747"/>
    </location>
</feature>
<feature type="coiled-coil region" evidence="1">
    <location>
        <begin position="885"/>
        <end position="990"/>
    </location>
</feature>
<dbReference type="OrthoDB" id="10669816at2759"/>
<feature type="coiled-coil region" evidence="1">
    <location>
        <begin position="1092"/>
        <end position="1147"/>
    </location>
</feature>
<feature type="region of interest" description="Disordered" evidence="2">
    <location>
        <begin position="1"/>
        <end position="85"/>
    </location>
</feature>